<dbReference type="GeneID" id="96806510"/>
<dbReference type="RefSeq" id="WP_031149057.1">
    <property type="nucleotide sequence ID" value="NZ_BNEE01000006.1"/>
</dbReference>
<comment type="caution">
    <text evidence="1">The sequence shown here is derived from an EMBL/GenBank/DDBJ whole genome shotgun (WGS) entry which is preliminary data.</text>
</comment>
<reference evidence="1" key="1">
    <citation type="submission" date="2020-09" db="EMBL/GenBank/DDBJ databases">
        <title>Whole genome shotgun sequence of Streptomyces xanthophaeus NBRC 12829.</title>
        <authorList>
            <person name="Komaki H."/>
            <person name="Tamura T."/>
        </authorList>
    </citation>
    <scope>NUCLEOTIDE SEQUENCE</scope>
    <source>
        <strain evidence="1">NBRC 12829</strain>
    </source>
</reference>
<proteinExistence type="predicted"/>
<dbReference type="SUPFAM" id="SSF54427">
    <property type="entry name" value="NTF2-like"/>
    <property type="match status" value="1"/>
</dbReference>
<evidence type="ECO:0000313" key="2">
    <source>
        <dbReference type="Proteomes" id="UP000600026"/>
    </source>
</evidence>
<dbReference type="Proteomes" id="UP000600026">
    <property type="component" value="Unassembled WGS sequence"/>
</dbReference>
<keyword evidence="2" id="KW-1185">Reference proteome</keyword>
<name>A0A919LG20_9ACTN</name>
<gene>
    <name evidence="1" type="ORF">Sxan_39910</name>
</gene>
<protein>
    <recommendedName>
        <fullName evidence="3">Nuclear transport factor 2 family protein</fullName>
    </recommendedName>
</protein>
<sequence length="113" mass="12263">MNSRNARRLPPSPVVTDSGVDHVRLAYHYLDAGDLDGYGSLLHADALGVAELERPAPGARHHITRIVADGDCVVAMGLLAPQQREFVDVFTLSAEGMLRACRRYYAGGPPHRS</sequence>
<dbReference type="AlphaFoldDB" id="A0A919LG20"/>
<dbReference type="OrthoDB" id="3431611at2"/>
<dbReference type="EMBL" id="BNEE01000006">
    <property type="protein sequence ID" value="GHI86627.1"/>
    <property type="molecule type" value="Genomic_DNA"/>
</dbReference>
<evidence type="ECO:0000313" key="1">
    <source>
        <dbReference type="EMBL" id="GHI86627.1"/>
    </source>
</evidence>
<dbReference type="InterPro" id="IPR032710">
    <property type="entry name" value="NTF2-like_dom_sf"/>
</dbReference>
<accession>A0A919LG20</accession>
<evidence type="ECO:0008006" key="3">
    <source>
        <dbReference type="Google" id="ProtNLM"/>
    </source>
</evidence>
<organism evidence="1 2">
    <name type="scientific">Streptomyces xanthophaeus</name>
    <dbReference type="NCBI Taxonomy" id="67385"/>
    <lineage>
        <taxon>Bacteria</taxon>
        <taxon>Bacillati</taxon>
        <taxon>Actinomycetota</taxon>
        <taxon>Actinomycetes</taxon>
        <taxon>Kitasatosporales</taxon>
        <taxon>Streptomycetaceae</taxon>
        <taxon>Streptomyces</taxon>
    </lineage>
</organism>